<feature type="region of interest" description="Disordered" evidence="5">
    <location>
        <begin position="372"/>
        <end position="428"/>
    </location>
</feature>
<keyword evidence="3 6" id="KW-1133">Transmembrane helix</keyword>
<dbReference type="PANTHER" id="PTHR22911:SF6">
    <property type="entry name" value="SOLUTE CARRIER FAMILY 35 MEMBER G1"/>
    <property type="match status" value="1"/>
</dbReference>
<evidence type="ECO:0000259" key="7">
    <source>
        <dbReference type="Pfam" id="PF00892"/>
    </source>
</evidence>
<feature type="transmembrane region" description="Helical" evidence="6">
    <location>
        <begin position="244"/>
        <end position="264"/>
    </location>
</feature>
<feature type="compositionally biased region" description="Basic and acidic residues" evidence="5">
    <location>
        <begin position="372"/>
        <end position="381"/>
    </location>
</feature>
<evidence type="ECO:0000256" key="5">
    <source>
        <dbReference type="SAM" id="MobiDB-lite"/>
    </source>
</evidence>
<feature type="transmembrane region" description="Helical" evidence="6">
    <location>
        <begin position="213"/>
        <end position="232"/>
    </location>
</feature>
<dbReference type="OrthoDB" id="5565182at2"/>
<dbReference type="GO" id="GO:0016020">
    <property type="term" value="C:membrane"/>
    <property type="evidence" value="ECO:0007669"/>
    <property type="project" value="UniProtKB-SubCell"/>
</dbReference>
<feature type="transmembrane region" description="Helical" evidence="6">
    <location>
        <begin position="163"/>
        <end position="180"/>
    </location>
</feature>
<dbReference type="Proteomes" id="UP000266258">
    <property type="component" value="Unassembled WGS sequence"/>
</dbReference>
<feature type="transmembrane region" description="Helical" evidence="6">
    <location>
        <begin position="135"/>
        <end position="151"/>
    </location>
</feature>
<feature type="transmembrane region" description="Helical" evidence="6">
    <location>
        <begin position="38"/>
        <end position="56"/>
    </location>
</feature>
<dbReference type="Pfam" id="PF00892">
    <property type="entry name" value="EamA"/>
    <property type="match status" value="1"/>
</dbReference>
<evidence type="ECO:0000256" key="2">
    <source>
        <dbReference type="ARBA" id="ARBA00022692"/>
    </source>
</evidence>
<dbReference type="EMBL" id="NRJH01000012">
    <property type="protein sequence ID" value="RIY33649.1"/>
    <property type="molecule type" value="Genomic_DNA"/>
</dbReference>
<evidence type="ECO:0000256" key="4">
    <source>
        <dbReference type="ARBA" id="ARBA00023136"/>
    </source>
</evidence>
<dbReference type="PANTHER" id="PTHR22911">
    <property type="entry name" value="ACYL-MALONYL CONDENSING ENZYME-RELATED"/>
    <property type="match status" value="1"/>
</dbReference>
<dbReference type="InterPro" id="IPR000620">
    <property type="entry name" value="EamA_dom"/>
</dbReference>
<accession>A0A3A1Y8X5</accession>
<name>A0A3A1Y8X5_9GAMM</name>
<feature type="transmembrane region" description="Helical" evidence="6">
    <location>
        <begin position="189"/>
        <end position="207"/>
    </location>
</feature>
<evidence type="ECO:0000313" key="8">
    <source>
        <dbReference type="EMBL" id="RIY33649.1"/>
    </source>
</evidence>
<gene>
    <name evidence="8" type="ORF">CJP74_01280</name>
</gene>
<comment type="caution">
    <text evidence="8">The sequence shown here is derived from an EMBL/GenBank/DDBJ whole genome shotgun (WGS) entry which is preliminary data.</text>
</comment>
<keyword evidence="9" id="KW-1185">Reference proteome</keyword>
<dbReference type="AlphaFoldDB" id="A0A3A1Y8X5"/>
<feature type="transmembrane region" description="Helical" evidence="6">
    <location>
        <begin position="7"/>
        <end position="26"/>
    </location>
</feature>
<evidence type="ECO:0000256" key="6">
    <source>
        <dbReference type="SAM" id="Phobius"/>
    </source>
</evidence>
<dbReference type="SUPFAM" id="SSF103481">
    <property type="entry name" value="Multidrug resistance efflux transporter EmrE"/>
    <property type="match status" value="2"/>
</dbReference>
<sequence length="428" mass="47598">MSNLTKGIILTLLSVLMSALMGLIFKSIGEHISVYEKVFARGLASLLITLVVIYFLRRSVRIYNRKNKLTMEQAQLAHVAMTTATGAPSTSLSTAATIVKAHKVIKPDPDGPVKLMATGLKVPHYFGALSNWKMLLVRGLTGTTAMFTYIYTCNTLSLADADMMVKLCSVFLIIISAFFLHEKTSITQFTVVIVSLLGAIFIIKPNFNNPNLLSYLIGLGGTLALALTYISVRKLTTTNNGEHPLTIECCLALTIVITTILPTLYYFQGFSGQGKYYFLLVLAALLSVIGQYTFTFAFKYAPSVEISVYGYSSLLWNCLFGFVFFATIPDVYSVIGYLAIVASGIYLFFYNKRRLKVLSSIRKMLKAEAQARKRKEQEQKQKQKSQAQQEPKHSEQAQQQEHDTAKLNSQAKEQDTTQPNSQAQEQTT</sequence>
<feature type="compositionally biased region" description="Basic and acidic residues" evidence="5">
    <location>
        <begin position="390"/>
        <end position="405"/>
    </location>
</feature>
<feature type="transmembrane region" description="Helical" evidence="6">
    <location>
        <begin position="331"/>
        <end position="350"/>
    </location>
</feature>
<keyword evidence="2 6" id="KW-0812">Transmembrane</keyword>
<dbReference type="RefSeq" id="WP_119496471.1">
    <property type="nucleotide sequence ID" value="NZ_NRJH01000012.1"/>
</dbReference>
<feature type="transmembrane region" description="Helical" evidence="6">
    <location>
        <begin position="276"/>
        <end position="294"/>
    </location>
</feature>
<evidence type="ECO:0000256" key="3">
    <source>
        <dbReference type="ARBA" id="ARBA00022989"/>
    </source>
</evidence>
<keyword evidence="4 6" id="KW-0472">Membrane</keyword>
<evidence type="ECO:0000313" key="9">
    <source>
        <dbReference type="Proteomes" id="UP000266258"/>
    </source>
</evidence>
<protein>
    <recommendedName>
        <fullName evidence="7">EamA domain-containing protein</fullName>
    </recommendedName>
</protein>
<dbReference type="InterPro" id="IPR037185">
    <property type="entry name" value="EmrE-like"/>
</dbReference>
<organism evidence="8 9">
    <name type="scientific">Psittacicella melopsittaci</name>
    <dbReference type="NCBI Taxonomy" id="2028576"/>
    <lineage>
        <taxon>Bacteria</taxon>
        <taxon>Pseudomonadati</taxon>
        <taxon>Pseudomonadota</taxon>
        <taxon>Gammaproteobacteria</taxon>
        <taxon>Pasteurellales</taxon>
        <taxon>Psittacicellaceae</taxon>
        <taxon>Psittacicella</taxon>
    </lineage>
</organism>
<proteinExistence type="predicted"/>
<feature type="compositionally biased region" description="Polar residues" evidence="5">
    <location>
        <begin position="406"/>
        <end position="428"/>
    </location>
</feature>
<evidence type="ECO:0000256" key="1">
    <source>
        <dbReference type="ARBA" id="ARBA00004141"/>
    </source>
</evidence>
<feature type="transmembrane region" description="Helical" evidence="6">
    <location>
        <begin position="306"/>
        <end position="325"/>
    </location>
</feature>
<comment type="subcellular location">
    <subcellularLocation>
        <location evidence="1">Membrane</location>
        <topology evidence="1">Multi-pass membrane protein</topology>
    </subcellularLocation>
</comment>
<reference evidence="8 9" key="1">
    <citation type="submission" date="2017-08" db="EMBL/GenBank/DDBJ databases">
        <title>Reclassification of Bisgaard taxon 37 and 44.</title>
        <authorList>
            <person name="Christensen H."/>
        </authorList>
    </citation>
    <scope>NUCLEOTIDE SEQUENCE [LARGE SCALE GENOMIC DNA]</scope>
    <source>
        <strain evidence="8 9">B96_4</strain>
    </source>
</reference>
<feature type="domain" description="EamA" evidence="7">
    <location>
        <begin position="129"/>
        <end position="203"/>
    </location>
</feature>